<evidence type="ECO:0000256" key="6">
    <source>
        <dbReference type="PROSITE-ProRule" id="PRU01263"/>
    </source>
</evidence>
<reference evidence="9 10" key="1">
    <citation type="journal article" date="2007" name="Nature">
        <title>Evolution of genes and genomes on the Drosophila phylogeny.</title>
        <authorList>
            <consortium name="Drosophila 12 Genomes Consortium"/>
            <person name="Clark A.G."/>
            <person name="Eisen M.B."/>
            <person name="Smith D.R."/>
            <person name="Bergman C.M."/>
            <person name="Oliver B."/>
            <person name="Markow T.A."/>
            <person name="Kaufman T.C."/>
            <person name="Kellis M."/>
            <person name="Gelbart W."/>
            <person name="Iyer V.N."/>
            <person name="Pollard D.A."/>
            <person name="Sackton T.B."/>
            <person name="Larracuente A.M."/>
            <person name="Singh N.D."/>
            <person name="Abad J.P."/>
            <person name="Abt D.N."/>
            <person name="Adryan B."/>
            <person name="Aguade M."/>
            <person name="Akashi H."/>
            <person name="Anderson W.W."/>
            <person name="Aquadro C.F."/>
            <person name="Ardell D.H."/>
            <person name="Arguello R."/>
            <person name="Artieri C.G."/>
            <person name="Barbash D.A."/>
            <person name="Barker D."/>
            <person name="Barsanti P."/>
            <person name="Batterham P."/>
            <person name="Batzoglou S."/>
            <person name="Begun D."/>
            <person name="Bhutkar A."/>
            <person name="Blanco E."/>
            <person name="Bosak S.A."/>
            <person name="Bradley R.K."/>
            <person name="Brand A.D."/>
            <person name="Brent M.R."/>
            <person name="Brooks A.N."/>
            <person name="Brown R.H."/>
            <person name="Butlin R.K."/>
            <person name="Caggese C."/>
            <person name="Calvi B.R."/>
            <person name="Bernardo de Carvalho A."/>
            <person name="Caspi A."/>
            <person name="Castrezana S."/>
            <person name="Celniker S.E."/>
            <person name="Chang J.L."/>
            <person name="Chapple C."/>
            <person name="Chatterji S."/>
            <person name="Chinwalla A."/>
            <person name="Civetta A."/>
            <person name="Clifton S.W."/>
            <person name="Comeron J.M."/>
            <person name="Costello J.C."/>
            <person name="Coyne J.A."/>
            <person name="Daub J."/>
            <person name="David R.G."/>
            <person name="Delcher A.L."/>
            <person name="Delehaunty K."/>
            <person name="Do C.B."/>
            <person name="Ebling H."/>
            <person name="Edwards K."/>
            <person name="Eickbush T."/>
            <person name="Evans J.D."/>
            <person name="Filipski A."/>
            <person name="Findeiss S."/>
            <person name="Freyhult E."/>
            <person name="Fulton L."/>
            <person name="Fulton R."/>
            <person name="Garcia A.C."/>
            <person name="Gardiner A."/>
            <person name="Garfield D.A."/>
            <person name="Garvin B.E."/>
            <person name="Gibson G."/>
            <person name="Gilbert D."/>
            <person name="Gnerre S."/>
            <person name="Godfrey J."/>
            <person name="Good R."/>
            <person name="Gotea V."/>
            <person name="Gravely B."/>
            <person name="Greenberg A.J."/>
            <person name="Griffiths-Jones S."/>
            <person name="Gross S."/>
            <person name="Guigo R."/>
            <person name="Gustafson E.A."/>
            <person name="Haerty W."/>
            <person name="Hahn M.W."/>
            <person name="Halligan D.L."/>
            <person name="Halpern A.L."/>
            <person name="Halter G.M."/>
            <person name="Han M.V."/>
            <person name="Heger A."/>
            <person name="Hillier L."/>
            <person name="Hinrichs A.S."/>
            <person name="Holmes I."/>
            <person name="Hoskins R.A."/>
            <person name="Hubisz M.J."/>
            <person name="Hultmark D."/>
            <person name="Huntley M.A."/>
            <person name="Jaffe D.B."/>
            <person name="Jagadeeshan S."/>
            <person name="Jeck W.R."/>
            <person name="Johnson J."/>
            <person name="Jones C.D."/>
            <person name="Jordan W.C."/>
            <person name="Karpen G.H."/>
            <person name="Kataoka E."/>
            <person name="Keightley P.D."/>
            <person name="Kheradpour P."/>
            <person name="Kirkness E.F."/>
            <person name="Koerich L.B."/>
            <person name="Kristiansen K."/>
            <person name="Kudrna D."/>
            <person name="Kulathinal R.J."/>
            <person name="Kumar S."/>
            <person name="Kwok R."/>
            <person name="Lander E."/>
            <person name="Langley C.H."/>
            <person name="Lapoint R."/>
            <person name="Lazzaro B.P."/>
            <person name="Lee S.J."/>
            <person name="Levesque L."/>
            <person name="Li R."/>
            <person name="Lin C.F."/>
            <person name="Lin M.F."/>
            <person name="Lindblad-Toh K."/>
            <person name="Llopart A."/>
            <person name="Long M."/>
            <person name="Low L."/>
            <person name="Lozovsky E."/>
            <person name="Lu J."/>
            <person name="Luo M."/>
            <person name="Machado C.A."/>
            <person name="Makalowski W."/>
            <person name="Marzo M."/>
            <person name="Matsuda M."/>
            <person name="Matzkin L."/>
            <person name="McAllister B."/>
            <person name="McBride C.S."/>
            <person name="McKernan B."/>
            <person name="McKernan K."/>
            <person name="Mendez-Lago M."/>
            <person name="Minx P."/>
            <person name="Mollenhauer M.U."/>
            <person name="Montooth K."/>
            <person name="Mount S.M."/>
            <person name="Mu X."/>
            <person name="Myers E."/>
            <person name="Negre B."/>
            <person name="Newfeld S."/>
            <person name="Nielsen R."/>
            <person name="Noor M.A."/>
            <person name="O'Grady P."/>
            <person name="Pachter L."/>
            <person name="Papaceit M."/>
            <person name="Parisi M.J."/>
            <person name="Parisi M."/>
            <person name="Parts L."/>
            <person name="Pedersen J.S."/>
            <person name="Pesole G."/>
            <person name="Phillippy A.M."/>
            <person name="Ponting C.P."/>
            <person name="Pop M."/>
            <person name="Porcelli D."/>
            <person name="Powell J.R."/>
            <person name="Prohaska S."/>
            <person name="Pruitt K."/>
            <person name="Puig M."/>
            <person name="Quesneville H."/>
            <person name="Ram K.R."/>
            <person name="Rand D."/>
            <person name="Rasmussen M.D."/>
            <person name="Reed L.K."/>
            <person name="Reenan R."/>
            <person name="Reily A."/>
            <person name="Remington K.A."/>
            <person name="Rieger T.T."/>
            <person name="Ritchie M.G."/>
            <person name="Robin C."/>
            <person name="Rogers Y.H."/>
            <person name="Rohde C."/>
            <person name="Rozas J."/>
            <person name="Rubenfield M.J."/>
            <person name="Ruiz A."/>
            <person name="Russo S."/>
            <person name="Salzberg S.L."/>
            <person name="Sanchez-Gracia A."/>
            <person name="Saranga D.J."/>
            <person name="Sato H."/>
            <person name="Schaeffer S.W."/>
            <person name="Schatz M.C."/>
            <person name="Schlenke T."/>
            <person name="Schwartz R."/>
            <person name="Segarra C."/>
            <person name="Singh R.S."/>
            <person name="Sirot L."/>
            <person name="Sirota M."/>
            <person name="Sisneros N.B."/>
            <person name="Smith C.D."/>
            <person name="Smith T.F."/>
            <person name="Spieth J."/>
            <person name="Stage D.E."/>
            <person name="Stark A."/>
            <person name="Stephan W."/>
            <person name="Strausberg R.L."/>
            <person name="Strempel S."/>
            <person name="Sturgill D."/>
            <person name="Sutton G."/>
            <person name="Sutton G.G."/>
            <person name="Tao W."/>
            <person name="Teichmann S."/>
            <person name="Tobari Y.N."/>
            <person name="Tomimura Y."/>
            <person name="Tsolas J.M."/>
            <person name="Valente V.L."/>
            <person name="Venter E."/>
            <person name="Venter J.C."/>
            <person name="Vicario S."/>
            <person name="Vieira F.G."/>
            <person name="Vilella A.J."/>
            <person name="Villasante A."/>
            <person name="Walenz B."/>
            <person name="Wang J."/>
            <person name="Wasserman M."/>
            <person name="Watts T."/>
            <person name="Wilson D."/>
            <person name="Wilson R.K."/>
            <person name="Wing R.A."/>
            <person name="Wolfner M.F."/>
            <person name="Wong A."/>
            <person name="Wong G.K."/>
            <person name="Wu C.I."/>
            <person name="Wu G."/>
            <person name="Yamamoto D."/>
            <person name="Yang H.P."/>
            <person name="Yang S.P."/>
            <person name="Yorke J.A."/>
            <person name="Yoshida K."/>
            <person name="Zdobnov E."/>
            <person name="Zhang P."/>
            <person name="Zhang Y."/>
            <person name="Zimin A.V."/>
            <person name="Baldwin J."/>
            <person name="Abdouelleil A."/>
            <person name="Abdulkadir J."/>
            <person name="Abebe A."/>
            <person name="Abera B."/>
            <person name="Abreu J."/>
            <person name="Acer S.C."/>
            <person name="Aftuck L."/>
            <person name="Alexander A."/>
            <person name="An P."/>
            <person name="Anderson E."/>
            <person name="Anderson S."/>
            <person name="Arachi H."/>
            <person name="Azer M."/>
            <person name="Bachantsang P."/>
            <person name="Barry A."/>
            <person name="Bayul T."/>
            <person name="Berlin A."/>
            <person name="Bessette D."/>
            <person name="Bloom T."/>
            <person name="Blye J."/>
            <person name="Boguslavskiy L."/>
            <person name="Bonnet C."/>
            <person name="Boukhgalter B."/>
            <person name="Bourzgui I."/>
            <person name="Brown A."/>
            <person name="Cahill P."/>
            <person name="Channer S."/>
            <person name="Cheshatsang Y."/>
            <person name="Chuda L."/>
            <person name="Citroen M."/>
            <person name="Collymore A."/>
            <person name="Cooke P."/>
            <person name="Costello M."/>
            <person name="D'Aco K."/>
            <person name="Daza R."/>
            <person name="De Haan G."/>
            <person name="DeGray S."/>
            <person name="DeMaso C."/>
            <person name="Dhargay N."/>
            <person name="Dooley K."/>
            <person name="Dooley E."/>
            <person name="Doricent M."/>
            <person name="Dorje P."/>
            <person name="Dorjee K."/>
            <person name="Dupes A."/>
            <person name="Elong R."/>
            <person name="Falk J."/>
            <person name="Farina A."/>
            <person name="Faro S."/>
            <person name="Ferguson D."/>
            <person name="Fisher S."/>
            <person name="Foley C.D."/>
            <person name="Franke A."/>
            <person name="Friedrich D."/>
            <person name="Gadbois L."/>
            <person name="Gearin G."/>
            <person name="Gearin C.R."/>
            <person name="Giannoukos G."/>
            <person name="Goode T."/>
            <person name="Graham J."/>
            <person name="Grandbois E."/>
            <person name="Grewal S."/>
            <person name="Gyaltsen K."/>
            <person name="Hafez N."/>
            <person name="Hagos B."/>
            <person name="Hall J."/>
            <person name="Henson C."/>
            <person name="Hollinger A."/>
            <person name="Honan T."/>
            <person name="Huard M.D."/>
            <person name="Hughes L."/>
            <person name="Hurhula B."/>
            <person name="Husby M.E."/>
            <person name="Kamat A."/>
            <person name="Kanga B."/>
            <person name="Kashin S."/>
            <person name="Khazanovich D."/>
            <person name="Kisner P."/>
            <person name="Lance K."/>
            <person name="Lara M."/>
            <person name="Lee W."/>
            <person name="Lennon N."/>
            <person name="Letendre F."/>
            <person name="LeVine R."/>
            <person name="Lipovsky A."/>
            <person name="Liu X."/>
            <person name="Liu J."/>
            <person name="Liu S."/>
            <person name="Lokyitsang T."/>
            <person name="Lokyitsang Y."/>
            <person name="Lubonja R."/>
            <person name="Lui A."/>
            <person name="MacDonald P."/>
            <person name="Magnisalis V."/>
            <person name="Maru K."/>
            <person name="Matthews C."/>
            <person name="McCusker W."/>
            <person name="McDonough S."/>
            <person name="Mehta T."/>
            <person name="Meldrim J."/>
            <person name="Meneus L."/>
            <person name="Mihai O."/>
            <person name="Mihalev A."/>
            <person name="Mihova T."/>
            <person name="Mittelman R."/>
            <person name="Mlenga V."/>
            <person name="Montmayeur A."/>
            <person name="Mulrain L."/>
            <person name="Navidi A."/>
            <person name="Naylor J."/>
            <person name="Negash T."/>
            <person name="Nguyen T."/>
            <person name="Nguyen N."/>
            <person name="Nicol R."/>
            <person name="Norbu C."/>
            <person name="Norbu N."/>
            <person name="Novod N."/>
            <person name="O'Neill B."/>
            <person name="Osman S."/>
            <person name="Markiewicz E."/>
            <person name="Oyono O.L."/>
            <person name="Patti C."/>
            <person name="Phunkhang P."/>
            <person name="Pierre F."/>
            <person name="Priest M."/>
            <person name="Raghuraman S."/>
            <person name="Rege F."/>
            <person name="Reyes R."/>
            <person name="Rise C."/>
            <person name="Rogov P."/>
            <person name="Ross K."/>
            <person name="Ryan E."/>
            <person name="Settipalli S."/>
            <person name="Shea T."/>
            <person name="Sherpa N."/>
            <person name="Shi L."/>
            <person name="Shih D."/>
            <person name="Sparrow T."/>
            <person name="Spaulding J."/>
            <person name="Stalker J."/>
            <person name="Stange-Thomann N."/>
            <person name="Stavropoulos S."/>
            <person name="Stone C."/>
            <person name="Strader C."/>
            <person name="Tesfaye S."/>
            <person name="Thomson T."/>
            <person name="Thoulutsang Y."/>
            <person name="Thoulutsang D."/>
            <person name="Topham K."/>
            <person name="Topping I."/>
            <person name="Tsamla T."/>
            <person name="Vassiliev H."/>
            <person name="Vo A."/>
            <person name="Wangchuk T."/>
            <person name="Wangdi T."/>
            <person name="Weiand M."/>
            <person name="Wilkinson J."/>
            <person name="Wilson A."/>
            <person name="Yadav S."/>
            <person name="Young G."/>
            <person name="Yu Q."/>
            <person name="Zembek L."/>
            <person name="Zhong D."/>
            <person name="Zimmer A."/>
            <person name="Zwirko Z."/>
            <person name="Jaffe D.B."/>
            <person name="Alvarez P."/>
            <person name="Brockman W."/>
            <person name="Butler J."/>
            <person name="Chin C."/>
            <person name="Gnerre S."/>
            <person name="Grabherr M."/>
            <person name="Kleber M."/>
            <person name="Mauceli E."/>
            <person name="MacCallum I."/>
        </authorList>
    </citation>
    <scope>NUCLEOTIDE SEQUENCE [LARGE SCALE GENOMIC DNA]</scope>
    <source>
        <strain evidence="10">Tucson 15287-2541.00</strain>
    </source>
</reference>
<dbReference type="EMBL" id="CH916366">
    <property type="protein sequence ID" value="EDV97407.1"/>
    <property type="molecule type" value="Genomic_DNA"/>
</dbReference>
<dbReference type="STRING" id="7222.B4IX75"/>
<evidence type="ECO:0000259" key="7">
    <source>
        <dbReference type="PROSITE" id="PS50157"/>
    </source>
</evidence>
<dbReference type="SUPFAM" id="SSF57667">
    <property type="entry name" value="beta-beta-alpha zinc fingers"/>
    <property type="match status" value="2"/>
</dbReference>
<feature type="domain" description="C2H2-type" evidence="7">
    <location>
        <begin position="167"/>
        <end position="194"/>
    </location>
</feature>
<feature type="binding site" evidence="6">
    <location>
        <position position="7"/>
    </location>
    <ligand>
        <name>Zn(2+)</name>
        <dbReference type="ChEBI" id="CHEBI:29105"/>
    </ligand>
</feature>
<feature type="domain" description="ZAD" evidence="8">
    <location>
        <begin position="2"/>
        <end position="88"/>
    </location>
</feature>
<evidence type="ECO:0000256" key="4">
    <source>
        <dbReference type="ARBA" id="ARBA00022833"/>
    </source>
</evidence>
<dbReference type="eggNOG" id="KOG1721">
    <property type="taxonomic scope" value="Eukaryota"/>
</dbReference>
<dbReference type="OMA" id="TRHQWVH"/>
<dbReference type="InterPro" id="IPR013087">
    <property type="entry name" value="Znf_C2H2_type"/>
</dbReference>
<dbReference type="SMART" id="SM00868">
    <property type="entry name" value="zf-AD"/>
    <property type="match status" value="1"/>
</dbReference>
<feature type="binding site" evidence="6">
    <location>
        <position position="64"/>
    </location>
    <ligand>
        <name>Zn(2+)</name>
        <dbReference type="ChEBI" id="CHEBI:29105"/>
    </ligand>
</feature>
<dbReference type="InterPro" id="IPR012934">
    <property type="entry name" value="Znf_AD"/>
</dbReference>
<feature type="domain" description="C2H2-type" evidence="7">
    <location>
        <begin position="195"/>
        <end position="225"/>
    </location>
</feature>
<dbReference type="SMR" id="B4IX75"/>
<dbReference type="GO" id="GO:0000981">
    <property type="term" value="F:DNA-binding transcription factor activity, RNA polymerase II-specific"/>
    <property type="evidence" value="ECO:0007669"/>
    <property type="project" value="TreeGrafter"/>
</dbReference>
<organism evidence="10">
    <name type="scientific">Drosophila grimshawi</name>
    <name type="common">Hawaiian fruit fly</name>
    <name type="synonym">Idiomyia grimshawi</name>
    <dbReference type="NCBI Taxonomy" id="7222"/>
    <lineage>
        <taxon>Eukaryota</taxon>
        <taxon>Metazoa</taxon>
        <taxon>Ecdysozoa</taxon>
        <taxon>Arthropoda</taxon>
        <taxon>Hexapoda</taxon>
        <taxon>Insecta</taxon>
        <taxon>Pterygota</taxon>
        <taxon>Neoptera</taxon>
        <taxon>Endopterygota</taxon>
        <taxon>Diptera</taxon>
        <taxon>Brachycera</taxon>
        <taxon>Muscomorpha</taxon>
        <taxon>Ephydroidea</taxon>
        <taxon>Drosophilidae</taxon>
        <taxon>Drosophila</taxon>
        <taxon>Hawaiian Drosophila</taxon>
    </lineage>
</organism>
<dbReference type="PhylomeDB" id="B4IX75"/>
<evidence type="ECO:0000256" key="5">
    <source>
        <dbReference type="PROSITE-ProRule" id="PRU00042"/>
    </source>
</evidence>
<dbReference type="PANTHER" id="PTHR24409">
    <property type="entry name" value="ZINC FINGER PROTEIN 142"/>
    <property type="match status" value="1"/>
</dbReference>
<feature type="domain" description="C2H2-type" evidence="7">
    <location>
        <begin position="326"/>
        <end position="353"/>
    </location>
</feature>
<dbReference type="GO" id="GO:0008270">
    <property type="term" value="F:zinc ion binding"/>
    <property type="evidence" value="ECO:0007669"/>
    <property type="project" value="UniProtKB-UniRule"/>
</dbReference>
<feature type="domain" description="C2H2-type" evidence="7">
    <location>
        <begin position="296"/>
        <end position="324"/>
    </location>
</feature>
<dbReference type="AlphaFoldDB" id="B4IX75"/>
<proteinExistence type="predicted"/>
<dbReference type="Pfam" id="PF07776">
    <property type="entry name" value="zf-AD"/>
    <property type="match status" value="1"/>
</dbReference>
<evidence type="ECO:0000313" key="10">
    <source>
        <dbReference type="Proteomes" id="UP000001070"/>
    </source>
</evidence>
<protein>
    <submittedName>
        <fullName evidence="9">GH16846</fullName>
    </submittedName>
</protein>
<dbReference type="PROSITE" id="PS00028">
    <property type="entry name" value="ZINC_FINGER_C2H2_1"/>
    <property type="match status" value="6"/>
</dbReference>
<dbReference type="SMART" id="SM00355">
    <property type="entry name" value="ZnF_C2H2"/>
    <property type="match status" value="6"/>
</dbReference>
<dbReference type="Proteomes" id="UP000001070">
    <property type="component" value="Unassembled WGS sequence"/>
</dbReference>
<dbReference type="PROSITE" id="PS50157">
    <property type="entry name" value="ZINC_FINGER_C2H2_2"/>
    <property type="match status" value="6"/>
</dbReference>
<evidence type="ECO:0000259" key="8">
    <source>
        <dbReference type="PROSITE" id="PS51915"/>
    </source>
</evidence>
<keyword evidence="4 6" id="KW-0862">Zinc</keyword>
<dbReference type="OrthoDB" id="2687452at2759"/>
<feature type="binding site" evidence="6">
    <location>
        <position position="4"/>
    </location>
    <ligand>
        <name>Zn(2+)</name>
        <dbReference type="ChEBI" id="CHEBI:29105"/>
    </ligand>
</feature>
<feature type="domain" description="C2H2-type" evidence="7">
    <location>
        <begin position="266"/>
        <end position="293"/>
    </location>
</feature>
<evidence type="ECO:0000313" key="9">
    <source>
        <dbReference type="EMBL" id="EDV97407.1"/>
    </source>
</evidence>
<dbReference type="GO" id="GO:0000977">
    <property type="term" value="F:RNA polymerase II transcription regulatory region sequence-specific DNA binding"/>
    <property type="evidence" value="ECO:0007669"/>
    <property type="project" value="TreeGrafter"/>
</dbReference>
<dbReference type="PANTHER" id="PTHR24409:SF295">
    <property type="entry name" value="AZ2-RELATED"/>
    <property type="match status" value="1"/>
</dbReference>
<dbReference type="GO" id="GO:0005634">
    <property type="term" value="C:nucleus"/>
    <property type="evidence" value="ECO:0007669"/>
    <property type="project" value="InterPro"/>
</dbReference>
<dbReference type="FunCoup" id="B4IX75">
    <property type="interactions" value="40"/>
</dbReference>
<dbReference type="Pfam" id="PF00096">
    <property type="entry name" value="zf-C2H2"/>
    <property type="match status" value="5"/>
</dbReference>
<dbReference type="Gene3D" id="3.30.160.60">
    <property type="entry name" value="Classic Zinc Finger"/>
    <property type="match status" value="5"/>
</dbReference>
<keyword evidence="2" id="KW-0677">Repeat</keyword>
<dbReference type="HOGENOM" id="CLU_795181_0_0_1"/>
<feature type="binding site" evidence="6">
    <location>
        <position position="61"/>
    </location>
    <ligand>
        <name>Zn(2+)</name>
        <dbReference type="ChEBI" id="CHEBI:29105"/>
    </ligand>
</feature>
<evidence type="ECO:0000256" key="1">
    <source>
        <dbReference type="ARBA" id="ARBA00022723"/>
    </source>
</evidence>
<sequence>MSLCRACLVLLSTEDAGYNLYREKDLAAKFIGCMGASEGLRFLGAPFDEEVSPQIVLKCICECCYQLVQKFYDFQRMCEESLRNFQILMAQVNAKAKDQIAEYPEKKQEENQITQISAFALDSMEDIEEVYIIEDDAAKQTLGKERPTKVATSFNIPKRPCGLRHKIECNICGRGFYKMSVYEAHMQIHQGKQPYKCTVDKCEKSYSRANLLEVHLREVHQNNRSTFTCTEPNCNKVYSALSSLNYHLRRQHIQHPKDVESSSSEHVCEKCGKCYGRRAHLTRHQWVHRSKNECTFACNVCGMRFYTKQNLNDHFLRRHSNSNQLWRCKRCVRIFGSRLALSVHMKKHLRSTRNP</sequence>
<keyword evidence="3 5" id="KW-0863">Zinc-finger</keyword>
<gene>
    <name evidence="9" type="primary">Dgri\GH16846</name>
    <name evidence="9" type="ORF">Dgri_GH16846</name>
</gene>
<dbReference type="InParanoid" id="B4IX75"/>
<accession>B4IX75</accession>
<dbReference type="KEGG" id="dgr:6556619"/>
<evidence type="ECO:0000256" key="2">
    <source>
        <dbReference type="ARBA" id="ARBA00022737"/>
    </source>
</evidence>
<dbReference type="PROSITE" id="PS51915">
    <property type="entry name" value="ZAD"/>
    <property type="match status" value="1"/>
</dbReference>
<feature type="domain" description="C2H2-type" evidence="7">
    <location>
        <begin position="227"/>
        <end position="257"/>
    </location>
</feature>
<evidence type="ECO:0000256" key="3">
    <source>
        <dbReference type="ARBA" id="ARBA00022771"/>
    </source>
</evidence>
<name>B4IX75_DROGR</name>
<keyword evidence="10" id="KW-1185">Reference proteome</keyword>
<keyword evidence="1 6" id="KW-0479">Metal-binding</keyword>
<dbReference type="InterPro" id="IPR036236">
    <property type="entry name" value="Znf_C2H2_sf"/>
</dbReference>